<dbReference type="InterPro" id="IPR023213">
    <property type="entry name" value="CAT-like_dom_sf"/>
</dbReference>
<evidence type="ECO:0000313" key="1">
    <source>
        <dbReference type="EMBL" id="TCD69145.1"/>
    </source>
</evidence>
<dbReference type="InterPro" id="IPR010828">
    <property type="entry name" value="Atf2/Sli1-like"/>
</dbReference>
<dbReference type="STRING" id="92696.A0A4R0RS60"/>
<dbReference type="Gene3D" id="3.30.559.10">
    <property type="entry name" value="Chloramphenicol acetyltransferase-like domain"/>
    <property type="match status" value="1"/>
</dbReference>
<reference evidence="1 2" key="1">
    <citation type="submission" date="2018-11" db="EMBL/GenBank/DDBJ databases">
        <title>Genome assembly of Steccherinum ochraceum LE-BIN_3174, the white-rot fungus of the Steccherinaceae family (The Residual Polyporoid clade, Polyporales, Basidiomycota).</title>
        <authorList>
            <person name="Fedorova T.V."/>
            <person name="Glazunova O.A."/>
            <person name="Landesman E.O."/>
            <person name="Moiseenko K.V."/>
            <person name="Psurtseva N.V."/>
            <person name="Savinova O.S."/>
            <person name="Shakhova N.V."/>
            <person name="Tyazhelova T.V."/>
            <person name="Vasina D.V."/>
        </authorList>
    </citation>
    <scope>NUCLEOTIDE SEQUENCE [LARGE SCALE GENOMIC DNA]</scope>
    <source>
        <strain evidence="1 2">LE-BIN_3174</strain>
    </source>
</reference>
<dbReference type="EMBL" id="RWJN01000048">
    <property type="protein sequence ID" value="TCD69145.1"/>
    <property type="molecule type" value="Genomic_DNA"/>
</dbReference>
<dbReference type="Proteomes" id="UP000292702">
    <property type="component" value="Unassembled WGS sequence"/>
</dbReference>
<proteinExistence type="predicted"/>
<dbReference type="PANTHER" id="PTHR28037:SF1">
    <property type="entry name" value="ALCOHOL O-ACETYLTRANSFERASE 1-RELATED"/>
    <property type="match status" value="1"/>
</dbReference>
<dbReference type="GO" id="GO:0008080">
    <property type="term" value="F:N-acetyltransferase activity"/>
    <property type="evidence" value="ECO:0007669"/>
    <property type="project" value="TreeGrafter"/>
</dbReference>
<organism evidence="1 2">
    <name type="scientific">Steccherinum ochraceum</name>
    <dbReference type="NCBI Taxonomy" id="92696"/>
    <lineage>
        <taxon>Eukaryota</taxon>
        <taxon>Fungi</taxon>
        <taxon>Dikarya</taxon>
        <taxon>Basidiomycota</taxon>
        <taxon>Agaricomycotina</taxon>
        <taxon>Agaricomycetes</taxon>
        <taxon>Polyporales</taxon>
        <taxon>Steccherinaceae</taxon>
        <taxon>Steccherinum</taxon>
    </lineage>
</organism>
<evidence type="ECO:0000313" key="2">
    <source>
        <dbReference type="Proteomes" id="UP000292702"/>
    </source>
</evidence>
<keyword evidence="2" id="KW-1185">Reference proteome</keyword>
<dbReference type="Pfam" id="PF07247">
    <property type="entry name" value="AATase"/>
    <property type="match status" value="1"/>
</dbReference>
<accession>A0A4R0RS60</accession>
<dbReference type="OrthoDB" id="2150604at2759"/>
<comment type="caution">
    <text evidence="1">The sequence shown here is derived from an EMBL/GenBank/DDBJ whole genome shotgun (WGS) entry which is preliminary data.</text>
</comment>
<protein>
    <recommendedName>
        <fullName evidence="3">Alcohol acetyltransferase</fullName>
    </recommendedName>
</protein>
<dbReference type="InterPro" id="IPR052058">
    <property type="entry name" value="Alcohol_O-acetyltransferase"/>
</dbReference>
<sequence>MEFVGRKPGRLESFYIARDALKLDTSVVVAAEYRHAGHGTLNAHTLFPALREVVKQHRALSIQVHTEATAKASTLAPLATVDISRVVMFHAEDVTLQSFSIDLLMTRMKTGTENPLWRLHVFQDSTVAFVFNHVIGDGKSGVAFHRALLSALNRTIPSTDVADHSAMITIPPTLALIPPLEDCMDITVSWLKFIRVLYNMLAPSSWTSLHTTWTGNDIATKKEFDVSARLLTVSASDAARLAGKSRREGATLTAFLHTVGTVVLSDLITRLPNTTSTTISTSVPVSLRSYTKTPDVAFCNHFSGLNSFVDIIGSPSKRLSAEDFPWDSASHFASTLRQSAKSTCEEVGMLKYVSDMEDFFKGQLGKKRGATMEVSNLGRFPSDEDAPTTEPSWSIGDMFFLQSNAVCGAALNVMVVGSPAGSIGISFIWTKGTVEEDFAESFVSGFSDLVNEISKVEVARDAQ</sequence>
<evidence type="ECO:0008006" key="3">
    <source>
        <dbReference type="Google" id="ProtNLM"/>
    </source>
</evidence>
<dbReference type="SUPFAM" id="SSF52777">
    <property type="entry name" value="CoA-dependent acyltransferases"/>
    <property type="match status" value="1"/>
</dbReference>
<gene>
    <name evidence="1" type="ORF">EIP91_008621</name>
</gene>
<dbReference type="AlphaFoldDB" id="A0A4R0RS60"/>
<name>A0A4R0RS60_9APHY</name>
<dbReference type="PANTHER" id="PTHR28037">
    <property type="entry name" value="ALCOHOL O-ACETYLTRANSFERASE 1-RELATED"/>
    <property type="match status" value="1"/>
</dbReference>